<dbReference type="HOGENOM" id="CLU_2399932_0_0_1"/>
<dbReference type="AlphaFoldDB" id="A0A0C3CFV4"/>
<protein>
    <recommendedName>
        <fullName evidence="3">NADP-dependent oxidoreductase domain-containing protein</fullName>
    </recommendedName>
</protein>
<dbReference type="STRING" id="686832.A0A0C3CFV4"/>
<sequence length="93" mass="9783">MSLLVARSILVAPAHGGTQGVAKKCHDALHRLGLTGHLQCGSIQRNMSILSRGKLHSHYTLPSGDKIPAVALGVWRAGKEEVGPAVKVTNAKN</sequence>
<reference evidence="2" key="2">
    <citation type="submission" date="2015-01" db="EMBL/GenBank/DDBJ databases">
        <title>Evolutionary Origins and Diversification of the Mycorrhizal Mutualists.</title>
        <authorList>
            <consortium name="DOE Joint Genome Institute"/>
            <consortium name="Mycorrhizal Genomics Consortium"/>
            <person name="Kohler A."/>
            <person name="Kuo A."/>
            <person name="Nagy L.G."/>
            <person name="Floudas D."/>
            <person name="Copeland A."/>
            <person name="Barry K.W."/>
            <person name="Cichocki N."/>
            <person name="Veneault-Fourrey C."/>
            <person name="LaButti K."/>
            <person name="Lindquist E.A."/>
            <person name="Lipzen A."/>
            <person name="Lundell T."/>
            <person name="Morin E."/>
            <person name="Murat C."/>
            <person name="Riley R."/>
            <person name="Ohm R."/>
            <person name="Sun H."/>
            <person name="Tunlid A."/>
            <person name="Henrissat B."/>
            <person name="Grigoriev I.V."/>
            <person name="Hibbett D.S."/>
            <person name="Martin F."/>
        </authorList>
    </citation>
    <scope>NUCLEOTIDE SEQUENCE [LARGE SCALE GENOMIC DNA]</scope>
    <source>
        <strain evidence="2">h7</strain>
    </source>
</reference>
<evidence type="ECO:0000313" key="2">
    <source>
        <dbReference type="Proteomes" id="UP000053424"/>
    </source>
</evidence>
<gene>
    <name evidence="1" type="ORF">M413DRAFT_443865</name>
</gene>
<name>A0A0C3CFV4_HEBCY</name>
<dbReference type="Proteomes" id="UP000053424">
    <property type="component" value="Unassembled WGS sequence"/>
</dbReference>
<evidence type="ECO:0000313" key="1">
    <source>
        <dbReference type="EMBL" id="KIM43054.1"/>
    </source>
</evidence>
<evidence type="ECO:0008006" key="3">
    <source>
        <dbReference type="Google" id="ProtNLM"/>
    </source>
</evidence>
<organism evidence="1 2">
    <name type="scientific">Hebeloma cylindrosporum</name>
    <dbReference type="NCBI Taxonomy" id="76867"/>
    <lineage>
        <taxon>Eukaryota</taxon>
        <taxon>Fungi</taxon>
        <taxon>Dikarya</taxon>
        <taxon>Basidiomycota</taxon>
        <taxon>Agaricomycotina</taxon>
        <taxon>Agaricomycetes</taxon>
        <taxon>Agaricomycetidae</taxon>
        <taxon>Agaricales</taxon>
        <taxon>Agaricineae</taxon>
        <taxon>Hymenogastraceae</taxon>
        <taxon>Hebeloma</taxon>
    </lineage>
</organism>
<reference evidence="1 2" key="1">
    <citation type="submission" date="2014-04" db="EMBL/GenBank/DDBJ databases">
        <authorList>
            <consortium name="DOE Joint Genome Institute"/>
            <person name="Kuo A."/>
            <person name="Gay G."/>
            <person name="Dore J."/>
            <person name="Kohler A."/>
            <person name="Nagy L.G."/>
            <person name="Floudas D."/>
            <person name="Copeland A."/>
            <person name="Barry K.W."/>
            <person name="Cichocki N."/>
            <person name="Veneault-Fourrey C."/>
            <person name="LaButti K."/>
            <person name="Lindquist E.A."/>
            <person name="Lipzen A."/>
            <person name="Lundell T."/>
            <person name="Morin E."/>
            <person name="Murat C."/>
            <person name="Sun H."/>
            <person name="Tunlid A."/>
            <person name="Henrissat B."/>
            <person name="Grigoriev I.V."/>
            <person name="Hibbett D.S."/>
            <person name="Martin F."/>
            <person name="Nordberg H.P."/>
            <person name="Cantor M.N."/>
            <person name="Hua S.X."/>
        </authorList>
    </citation>
    <scope>NUCLEOTIDE SEQUENCE [LARGE SCALE GENOMIC DNA]</scope>
    <source>
        <strain evidence="2">h7</strain>
    </source>
</reference>
<dbReference type="EMBL" id="KN831776">
    <property type="protein sequence ID" value="KIM43054.1"/>
    <property type="molecule type" value="Genomic_DNA"/>
</dbReference>
<proteinExistence type="predicted"/>
<dbReference type="OrthoDB" id="3266810at2759"/>
<keyword evidence="2" id="KW-1185">Reference proteome</keyword>
<accession>A0A0C3CFV4</accession>